<feature type="region of interest" description="Disordered" evidence="4">
    <location>
        <begin position="1"/>
        <end position="60"/>
    </location>
</feature>
<evidence type="ECO:0000259" key="6">
    <source>
        <dbReference type="PROSITE" id="PS51292"/>
    </source>
</evidence>
<protein>
    <submittedName>
        <fullName evidence="7">Zinc finger, RING-CH-type</fullName>
    </submittedName>
</protein>
<gene>
    <name evidence="7" type="ORF">RJ641_015596</name>
</gene>
<dbReference type="SMART" id="SM00744">
    <property type="entry name" value="RINGv"/>
    <property type="match status" value="1"/>
</dbReference>
<feature type="compositionally biased region" description="Basic and acidic residues" evidence="4">
    <location>
        <begin position="36"/>
        <end position="60"/>
    </location>
</feature>
<dbReference type="PROSITE" id="PS51292">
    <property type="entry name" value="ZF_RING_CH"/>
    <property type="match status" value="1"/>
</dbReference>
<evidence type="ECO:0000256" key="4">
    <source>
        <dbReference type="SAM" id="MobiDB-lite"/>
    </source>
</evidence>
<keyword evidence="5" id="KW-0812">Transmembrane</keyword>
<dbReference type="Proteomes" id="UP001370490">
    <property type="component" value="Unassembled WGS sequence"/>
</dbReference>
<dbReference type="EMBL" id="JBAMMX010000021">
    <property type="protein sequence ID" value="KAK6919692.1"/>
    <property type="molecule type" value="Genomic_DNA"/>
</dbReference>
<keyword evidence="1" id="KW-0479">Metal-binding</keyword>
<dbReference type="PANTHER" id="PTHR46214">
    <property type="entry name" value="ZINC FINGER, RING-CH-TYPE"/>
    <property type="match status" value="1"/>
</dbReference>
<evidence type="ECO:0000256" key="2">
    <source>
        <dbReference type="ARBA" id="ARBA00022771"/>
    </source>
</evidence>
<dbReference type="AlphaFoldDB" id="A0AAN8V2B4"/>
<evidence type="ECO:0000256" key="3">
    <source>
        <dbReference type="ARBA" id="ARBA00022833"/>
    </source>
</evidence>
<sequence length="205" mass="22659">MDVEGSDQRVEIENLSGNGGETAIVVGSAGTEVDSGEGRDLNSRSGIHEENNGSTEEGKKIHPDVKSCAVVVVDDDVKRDEESKVCRICHLSSENSLSGNSNLIQLGCGCKDELSMSHGRCAEAWFRIKGNRQCEICGETVKNVTGIMPDSAFMVNWNQTSLMPMRLSSQDRDVACWRRQPFCNFLLACLVILFMLPWFFRISSF</sequence>
<evidence type="ECO:0000313" key="8">
    <source>
        <dbReference type="Proteomes" id="UP001370490"/>
    </source>
</evidence>
<feature type="compositionally biased region" description="Basic and acidic residues" evidence="4">
    <location>
        <begin position="1"/>
        <end position="12"/>
    </location>
</feature>
<feature type="domain" description="RING-CH-type" evidence="6">
    <location>
        <begin position="78"/>
        <end position="144"/>
    </location>
</feature>
<keyword evidence="2" id="KW-0863">Zinc-finger</keyword>
<feature type="transmembrane region" description="Helical" evidence="5">
    <location>
        <begin position="182"/>
        <end position="200"/>
    </location>
</feature>
<dbReference type="InterPro" id="IPR013083">
    <property type="entry name" value="Znf_RING/FYVE/PHD"/>
</dbReference>
<name>A0AAN8V2B4_9MAGN</name>
<dbReference type="PANTHER" id="PTHR46214:SF8">
    <property type="entry name" value="RING_FYVE_PHD ZINC FINGER SUPERFAMILY PROTEIN"/>
    <property type="match status" value="1"/>
</dbReference>
<keyword evidence="5" id="KW-0472">Membrane</keyword>
<keyword evidence="3" id="KW-0862">Zinc</keyword>
<evidence type="ECO:0000256" key="5">
    <source>
        <dbReference type="SAM" id="Phobius"/>
    </source>
</evidence>
<keyword evidence="8" id="KW-1185">Reference proteome</keyword>
<accession>A0AAN8V2B4</accession>
<dbReference type="SUPFAM" id="SSF57850">
    <property type="entry name" value="RING/U-box"/>
    <property type="match status" value="1"/>
</dbReference>
<dbReference type="InterPro" id="IPR011016">
    <property type="entry name" value="Znf_RING-CH"/>
</dbReference>
<dbReference type="GO" id="GO:0008270">
    <property type="term" value="F:zinc ion binding"/>
    <property type="evidence" value="ECO:0007669"/>
    <property type="project" value="UniProtKB-KW"/>
</dbReference>
<evidence type="ECO:0000313" key="7">
    <source>
        <dbReference type="EMBL" id="KAK6919692.1"/>
    </source>
</evidence>
<comment type="caution">
    <text evidence="7">The sequence shown here is derived from an EMBL/GenBank/DDBJ whole genome shotgun (WGS) entry which is preliminary data.</text>
</comment>
<reference evidence="7 8" key="1">
    <citation type="submission" date="2023-12" db="EMBL/GenBank/DDBJ databases">
        <title>A high-quality genome assembly for Dillenia turbinata (Dilleniales).</title>
        <authorList>
            <person name="Chanderbali A."/>
        </authorList>
    </citation>
    <scope>NUCLEOTIDE SEQUENCE [LARGE SCALE GENOMIC DNA]</scope>
    <source>
        <strain evidence="7">LSX21</strain>
        <tissue evidence="7">Leaf</tissue>
    </source>
</reference>
<dbReference type="Gene3D" id="3.30.40.10">
    <property type="entry name" value="Zinc/RING finger domain, C3HC4 (zinc finger)"/>
    <property type="match status" value="1"/>
</dbReference>
<proteinExistence type="predicted"/>
<evidence type="ECO:0000256" key="1">
    <source>
        <dbReference type="ARBA" id="ARBA00022723"/>
    </source>
</evidence>
<organism evidence="7 8">
    <name type="scientific">Dillenia turbinata</name>
    <dbReference type="NCBI Taxonomy" id="194707"/>
    <lineage>
        <taxon>Eukaryota</taxon>
        <taxon>Viridiplantae</taxon>
        <taxon>Streptophyta</taxon>
        <taxon>Embryophyta</taxon>
        <taxon>Tracheophyta</taxon>
        <taxon>Spermatophyta</taxon>
        <taxon>Magnoliopsida</taxon>
        <taxon>eudicotyledons</taxon>
        <taxon>Gunneridae</taxon>
        <taxon>Pentapetalae</taxon>
        <taxon>Dilleniales</taxon>
        <taxon>Dilleniaceae</taxon>
        <taxon>Dillenia</taxon>
    </lineage>
</organism>
<keyword evidence="5" id="KW-1133">Transmembrane helix</keyword>
<dbReference type="Pfam" id="PF12906">
    <property type="entry name" value="RINGv"/>
    <property type="match status" value="1"/>
</dbReference>